<reference evidence="1 2" key="1">
    <citation type="submission" date="2018-08" db="EMBL/GenBank/DDBJ databases">
        <title>A genome reference for cultivated species of the human gut microbiota.</title>
        <authorList>
            <person name="Zou Y."/>
            <person name="Xue W."/>
            <person name="Luo G."/>
        </authorList>
    </citation>
    <scope>NUCLEOTIDE SEQUENCE [LARGE SCALE GENOMIC DNA]</scope>
    <source>
        <strain evidence="1 2">OM07-13</strain>
    </source>
</reference>
<comment type="caution">
    <text evidence="1">The sequence shown here is derived from an EMBL/GenBank/DDBJ whole genome shotgun (WGS) entry which is preliminary data.</text>
</comment>
<dbReference type="EMBL" id="QSTP01000001">
    <property type="protein sequence ID" value="RGM75427.1"/>
    <property type="molecule type" value="Genomic_DNA"/>
</dbReference>
<evidence type="ECO:0000313" key="2">
    <source>
        <dbReference type="Proteomes" id="UP000260758"/>
    </source>
</evidence>
<organism evidence="1 2">
    <name type="scientific">Agathobacter rectalis</name>
    <dbReference type="NCBI Taxonomy" id="39491"/>
    <lineage>
        <taxon>Bacteria</taxon>
        <taxon>Bacillati</taxon>
        <taxon>Bacillota</taxon>
        <taxon>Clostridia</taxon>
        <taxon>Lachnospirales</taxon>
        <taxon>Lachnospiraceae</taxon>
        <taxon>Agathobacter</taxon>
    </lineage>
</organism>
<sequence>MSDLYNINVDFDDVANILDEYNIDYHECSRTFTTTPSCPHYALGEYVDENKSVKWNKEEIKKRNAIYKAEKESLLLEKDKALYNIKEKYADKLSLLFPTLTNKEIIYAIDVTDDKQHGSDCYIDTEYSIYMLLLYLANIKTFKEKM</sequence>
<gene>
    <name evidence="1" type="ORF">DXB99_02585</name>
</gene>
<dbReference type="Proteomes" id="UP000260758">
    <property type="component" value="Unassembled WGS sequence"/>
</dbReference>
<dbReference type="AlphaFoldDB" id="A0A3E4YKX6"/>
<evidence type="ECO:0000313" key="1">
    <source>
        <dbReference type="EMBL" id="RGM75427.1"/>
    </source>
</evidence>
<accession>A0A3E4YKX6</accession>
<name>A0A3E4YKX6_9FIRM</name>
<dbReference type="RefSeq" id="WP_117718185.1">
    <property type="nucleotide sequence ID" value="NZ_QSTP01000001.1"/>
</dbReference>
<protein>
    <submittedName>
        <fullName evidence="1">Uncharacterized protein</fullName>
    </submittedName>
</protein>
<proteinExistence type="predicted"/>